<sequence>MMALLLTGVHWGRSIRLQGAPNGGVPAPTGRDGSHCDLCGCSTPAVRCDKCNRQVFCLSCDDMYHRHPRRKSHLRRAVDSVAGNRAPASAARAAAAPTTARFEGDPSHMPVPPPRKKKSLFSAFSRGGSHQAELERHPALPKKEFSWTDKFGSIKRFMASRPLPPVPPEDEGMPSSPLCRRDHLPTNYVNVDPNPPAVPQRPPPRLAYSPRSRERREFLQMPVVASRNERMTSLDDWEDVPSASGSTRESDESWGPEGYGPGDAREAAALGRGVPQGTQPGFGTLRKHNSTHGFAGHPSGDGGPLGRPMQQSSSMSDLHHTTVQGLPPQQLPQGYPQHFGPTFGPAFGPTYRTPPAFGYPIPYAMAPGAQLQYYRSPAAFLGSTGSWSNVNSAAEDGKETDDETHKSQRHSTLDSRRIKRSQSFMHDPIVHPGPFYPFGYPQYPPFFPPWMRPPSGPPSPSPSQQSLPVAELSERLPRRPDEPRPHHRKHKKSVAKTSRRQSSQDFSSEEQDNEGALSSASNTEYNQDSSTVKTKSRARTGSLPQANIPAAAVEREPNRTATTPSRKEATAATATNFPRIEHSETNDRLESRLNGNASECPKPTVASQASGDGNQASQGTKSTHTPEAERPKWDPTKPWRCEHCTFINEPGSRICLICCKTTFRDESPAPPSDDESQRQKKRTDFQDTLADKDIEVVTNGTAAGPASVQGTEQKPQQKTEPVSTEGKSADSQTPFSDDFIKEQQEVEKEIRRRLEIQMRIDEENRKLEGTVEETKTVQHFQADSAETESSSVPPQVLLQTPTTAAADTLLATPKPVAEAGSTDQTTIYRSTVQQSHSSSQTVTSDEIKMREVSPTQTTPAEVTQAVRPKVLYKASVGTDTEDFVDSTSSDTQQPQDKRRRTFAGAKSQSLDQPRPPASLGKVGQQAPRGTRISNLIRTLSKTSLQHTEPEGVLYRSNSRSSLHSELSDTSHVRRGIARHGSLAEFDRPFPSGSSRKDDDSSSVAGGTSSGYLCE</sequence>
<evidence type="ECO:0000313" key="1">
    <source>
        <dbReference type="EMBL" id="KAG0415603.1"/>
    </source>
</evidence>
<protein>
    <submittedName>
        <fullName evidence="1">Uncharacterized protein</fullName>
    </submittedName>
</protein>
<dbReference type="Proteomes" id="UP000805193">
    <property type="component" value="Unassembled WGS sequence"/>
</dbReference>
<name>A0AC60P804_IXOPE</name>
<comment type="caution">
    <text evidence="1">The sequence shown here is derived from an EMBL/GenBank/DDBJ whole genome shotgun (WGS) entry which is preliminary data.</text>
</comment>
<organism evidence="1 2">
    <name type="scientific">Ixodes persulcatus</name>
    <name type="common">Taiga tick</name>
    <dbReference type="NCBI Taxonomy" id="34615"/>
    <lineage>
        <taxon>Eukaryota</taxon>
        <taxon>Metazoa</taxon>
        <taxon>Ecdysozoa</taxon>
        <taxon>Arthropoda</taxon>
        <taxon>Chelicerata</taxon>
        <taxon>Arachnida</taxon>
        <taxon>Acari</taxon>
        <taxon>Parasitiformes</taxon>
        <taxon>Ixodida</taxon>
        <taxon>Ixodoidea</taxon>
        <taxon>Ixodidae</taxon>
        <taxon>Ixodinae</taxon>
        <taxon>Ixodes</taxon>
    </lineage>
</organism>
<feature type="non-terminal residue" evidence="1">
    <location>
        <position position="1014"/>
    </location>
</feature>
<dbReference type="EMBL" id="JABSTQ010011052">
    <property type="protein sequence ID" value="KAG0415603.1"/>
    <property type="molecule type" value="Genomic_DNA"/>
</dbReference>
<proteinExistence type="predicted"/>
<keyword evidence="2" id="KW-1185">Reference proteome</keyword>
<evidence type="ECO:0000313" key="2">
    <source>
        <dbReference type="Proteomes" id="UP000805193"/>
    </source>
</evidence>
<reference evidence="1 2" key="1">
    <citation type="journal article" date="2020" name="Cell">
        <title>Large-Scale Comparative Analyses of Tick Genomes Elucidate Their Genetic Diversity and Vector Capacities.</title>
        <authorList>
            <consortium name="Tick Genome and Microbiome Consortium (TIGMIC)"/>
            <person name="Jia N."/>
            <person name="Wang J."/>
            <person name="Shi W."/>
            <person name="Du L."/>
            <person name="Sun Y."/>
            <person name="Zhan W."/>
            <person name="Jiang J.F."/>
            <person name="Wang Q."/>
            <person name="Zhang B."/>
            <person name="Ji P."/>
            <person name="Bell-Sakyi L."/>
            <person name="Cui X.M."/>
            <person name="Yuan T.T."/>
            <person name="Jiang B.G."/>
            <person name="Yang W.F."/>
            <person name="Lam T.T."/>
            <person name="Chang Q.C."/>
            <person name="Ding S.J."/>
            <person name="Wang X.J."/>
            <person name="Zhu J.G."/>
            <person name="Ruan X.D."/>
            <person name="Zhao L."/>
            <person name="Wei J.T."/>
            <person name="Ye R.Z."/>
            <person name="Que T.C."/>
            <person name="Du C.H."/>
            <person name="Zhou Y.H."/>
            <person name="Cheng J.X."/>
            <person name="Dai P.F."/>
            <person name="Guo W.B."/>
            <person name="Han X.H."/>
            <person name="Huang E.J."/>
            <person name="Li L.F."/>
            <person name="Wei W."/>
            <person name="Gao Y.C."/>
            <person name="Liu J.Z."/>
            <person name="Shao H.Z."/>
            <person name="Wang X."/>
            <person name="Wang C.C."/>
            <person name="Yang T.C."/>
            <person name="Huo Q.B."/>
            <person name="Li W."/>
            <person name="Chen H.Y."/>
            <person name="Chen S.E."/>
            <person name="Zhou L.G."/>
            <person name="Ni X.B."/>
            <person name="Tian J.H."/>
            <person name="Sheng Y."/>
            <person name="Liu T."/>
            <person name="Pan Y.S."/>
            <person name="Xia L.Y."/>
            <person name="Li J."/>
            <person name="Zhao F."/>
            <person name="Cao W.C."/>
        </authorList>
    </citation>
    <scope>NUCLEOTIDE SEQUENCE [LARGE SCALE GENOMIC DNA]</scope>
    <source>
        <strain evidence="1">Iper-2018</strain>
    </source>
</reference>
<gene>
    <name evidence="1" type="ORF">HPB47_007219</name>
</gene>
<accession>A0AC60P804</accession>